<keyword evidence="4" id="KW-0547">Nucleotide-binding</keyword>
<keyword evidence="3" id="KW-0479">Metal-binding</keyword>
<keyword evidence="6" id="KW-0460">Magnesium</keyword>
<evidence type="ECO:0000256" key="2">
    <source>
        <dbReference type="ARBA" id="ARBA00022598"/>
    </source>
</evidence>
<evidence type="ECO:0000256" key="5">
    <source>
        <dbReference type="ARBA" id="ARBA00022840"/>
    </source>
</evidence>
<dbReference type="GO" id="GO:0008841">
    <property type="term" value="F:dihydrofolate synthase activity"/>
    <property type="evidence" value="ECO:0007669"/>
    <property type="project" value="UniProtKB-EC"/>
</dbReference>
<evidence type="ECO:0000313" key="7">
    <source>
        <dbReference type="EMBL" id="KAK7469079.1"/>
    </source>
</evidence>
<evidence type="ECO:0000256" key="6">
    <source>
        <dbReference type="ARBA" id="ARBA00022842"/>
    </source>
</evidence>
<dbReference type="NCBIfam" id="TIGR01499">
    <property type="entry name" value="folC"/>
    <property type="match status" value="1"/>
</dbReference>
<dbReference type="InterPro" id="IPR001645">
    <property type="entry name" value="Folylpolyglutamate_synth"/>
</dbReference>
<organism evidence="7 8">
    <name type="scientific">Marasmiellus scandens</name>
    <dbReference type="NCBI Taxonomy" id="2682957"/>
    <lineage>
        <taxon>Eukaryota</taxon>
        <taxon>Fungi</taxon>
        <taxon>Dikarya</taxon>
        <taxon>Basidiomycota</taxon>
        <taxon>Agaricomycotina</taxon>
        <taxon>Agaricomycetes</taxon>
        <taxon>Agaricomycetidae</taxon>
        <taxon>Agaricales</taxon>
        <taxon>Marasmiineae</taxon>
        <taxon>Omphalotaceae</taxon>
        <taxon>Marasmiellus</taxon>
    </lineage>
</organism>
<protein>
    <submittedName>
        <fullName evidence="7">Folylpolyglutamate synthase</fullName>
        <ecNumber evidence="7">6.3.2.12</ecNumber>
    </submittedName>
</protein>
<gene>
    <name evidence="7" type="primary">FOL3</name>
    <name evidence="7" type="ORF">VKT23_003573</name>
</gene>
<dbReference type="EC" id="6.3.2.12" evidence="7"/>
<proteinExistence type="inferred from homology"/>
<sequence>MSIDLSLDRIQTLSTLLPRYTRSTVHIAGTNGKGSVSAFVSSILKSTNPPLSVGRFNSPHLVTICDCITLNDHHVTPGVYEKTRSSIEDIAKKNALEISNFELLTLTALQIFESAQVDIVVMEVGMGGRLDATNVIPDRCIAVSALTAVDLDHQAFLGNTIAAITREKAAIARKGKPFLLGKQKHPEVMEVCREVVNQAGGVFLEAVRVDKREWDTHIDGPSPGPCSFSSSNFVAPAPQPVSIDLPCFTDTVYTRLPLYGDHQLDNLGLAASIISALVSHPTCSYLNMKGRVTQESVIQGIEQTKWPGRLSFHTVDSSGPEKLIVLADGAHNPASSMTLGRYIRDLLRGSHSKAITLTYILGLSHSPPKTPLQTLSPLLPPDAGDEDVRVKVRIAALNFSPPEGMPWVKSVPPSEIKDAVGSLCPDADLWIGQDNSRQDLPAALKWAAGVNGEHLVILAGSLYLVADFYRLLSH</sequence>
<reference evidence="7 8" key="1">
    <citation type="submission" date="2024-01" db="EMBL/GenBank/DDBJ databases">
        <title>A draft genome for the cacao thread blight pathogen Marasmiellus scandens.</title>
        <authorList>
            <person name="Baruah I.K."/>
            <person name="Leung J."/>
            <person name="Bukari Y."/>
            <person name="Amoako-Attah I."/>
            <person name="Meinhardt L.W."/>
            <person name="Bailey B.A."/>
            <person name="Cohen S.P."/>
        </authorList>
    </citation>
    <scope>NUCLEOTIDE SEQUENCE [LARGE SCALE GENOMIC DNA]</scope>
    <source>
        <strain evidence="7 8">GH-19</strain>
    </source>
</reference>
<evidence type="ECO:0000256" key="4">
    <source>
        <dbReference type="ARBA" id="ARBA00022741"/>
    </source>
</evidence>
<dbReference type="SUPFAM" id="SSF53244">
    <property type="entry name" value="MurD-like peptide ligases, peptide-binding domain"/>
    <property type="match status" value="1"/>
</dbReference>
<dbReference type="PROSITE" id="PS01012">
    <property type="entry name" value="FOLYLPOLYGLU_SYNT_2"/>
    <property type="match status" value="1"/>
</dbReference>
<dbReference type="PANTHER" id="PTHR11136:SF0">
    <property type="entry name" value="DIHYDROFOLATE SYNTHETASE-RELATED"/>
    <property type="match status" value="1"/>
</dbReference>
<dbReference type="InterPro" id="IPR018109">
    <property type="entry name" value="Folylpolyglutamate_synth_CS"/>
</dbReference>
<evidence type="ECO:0000256" key="1">
    <source>
        <dbReference type="ARBA" id="ARBA00008276"/>
    </source>
</evidence>
<comment type="caution">
    <text evidence="7">The sequence shown here is derived from an EMBL/GenBank/DDBJ whole genome shotgun (WGS) entry which is preliminary data.</text>
</comment>
<dbReference type="Gene3D" id="3.40.1190.10">
    <property type="entry name" value="Mur-like, catalytic domain"/>
    <property type="match status" value="1"/>
</dbReference>
<dbReference type="Gene3D" id="3.90.190.20">
    <property type="entry name" value="Mur ligase, C-terminal domain"/>
    <property type="match status" value="1"/>
</dbReference>
<evidence type="ECO:0000256" key="3">
    <source>
        <dbReference type="ARBA" id="ARBA00022723"/>
    </source>
</evidence>
<name>A0ABR1JXN1_9AGAR</name>
<dbReference type="InterPro" id="IPR036565">
    <property type="entry name" value="Mur-like_cat_sf"/>
</dbReference>
<dbReference type="PANTHER" id="PTHR11136">
    <property type="entry name" value="FOLYLPOLYGLUTAMATE SYNTHASE-RELATED"/>
    <property type="match status" value="1"/>
</dbReference>
<dbReference type="Proteomes" id="UP001498398">
    <property type="component" value="Unassembled WGS sequence"/>
</dbReference>
<dbReference type="EMBL" id="JBANRG010000003">
    <property type="protein sequence ID" value="KAK7469079.1"/>
    <property type="molecule type" value="Genomic_DNA"/>
</dbReference>
<keyword evidence="8" id="KW-1185">Reference proteome</keyword>
<keyword evidence="2 7" id="KW-0436">Ligase</keyword>
<accession>A0ABR1JXN1</accession>
<comment type="similarity">
    <text evidence="1">Belongs to the folylpolyglutamate synthase family.</text>
</comment>
<dbReference type="InterPro" id="IPR036615">
    <property type="entry name" value="Mur_ligase_C_dom_sf"/>
</dbReference>
<keyword evidence="5" id="KW-0067">ATP-binding</keyword>
<evidence type="ECO:0000313" key="8">
    <source>
        <dbReference type="Proteomes" id="UP001498398"/>
    </source>
</evidence>
<dbReference type="SUPFAM" id="SSF53623">
    <property type="entry name" value="MurD-like peptide ligases, catalytic domain"/>
    <property type="match status" value="1"/>
</dbReference>